<organism evidence="1 2">
    <name type="scientific">Dermatophagoides farinae</name>
    <name type="common">American house dust mite</name>
    <dbReference type="NCBI Taxonomy" id="6954"/>
    <lineage>
        <taxon>Eukaryota</taxon>
        <taxon>Metazoa</taxon>
        <taxon>Ecdysozoa</taxon>
        <taxon>Arthropoda</taxon>
        <taxon>Chelicerata</taxon>
        <taxon>Arachnida</taxon>
        <taxon>Acari</taxon>
        <taxon>Acariformes</taxon>
        <taxon>Sarcoptiformes</taxon>
        <taxon>Astigmata</taxon>
        <taxon>Psoroptidia</taxon>
        <taxon>Analgoidea</taxon>
        <taxon>Pyroglyphidae</taxon>
        <taxon>Dermatophagoidinae</taxon>
        <taxon>Dermatophagoides</taxon>
    </lineage>
</organism>
<keyword evidence="2" id="KW-1185">Reference proteome</keyword>
<reference evidence="1" key="1">
    <citation type="submission" date="2013-05" db="EMBL/GenBank/DDBJ databases">
        <authorList>
            <person name="Yim A.K.Y."/>
            <person name="Chan T.F."/>
            <person name="Ji K.M."/>
            <person name="Liu X.Y."/>
            <person name="Zhou J.W."/>
            <person name="Li R.Q."/>
            <person name="Yang K.Y."/>
            <person name="Li J."/>
            <person name="Li M."/>
            <person name="Law P.T.W."/>
            <person name="Wu Y.L."/>
            <person name="Cai Z.L."/>
            <person name="Qin H."/>
            <person name="Bao Y."/>
            <person name="Leung R.K.K."/>
            <person name="Ng P.K.S."/>
            <person name="Zou J."/>
            <person name="Zhong X.J."/>
            <person name="Ran P.X."/>
            <person name="Zhong N.S."/>
            <person name="Liu Z.G."/>
            <person name="Tsui S.K.W."/>
        </authorList>
    </citation>
    <scope>NUCLEOTIDE SEQUENCE</scope>
    <source>
        <strain evidence="1">Derf</strain>
        <tissue evidence="1">Whole organism</tissue>
    </source>
</reference>
<protein>
    <submittedName>
        <fullName evidence="1">Uncharacterized protein</fullName>
    </submittedName>
</protein>
<comment type="caution">
    <text evidence="1">The sequence shown here is derived from an EMBL/GenBank/DDBJ whole genome shotgun (WGS) entry which is preliminary data.</text>
</comment>
<reference evidence="1" key="2">
    <citation type="journal article" date="2022" name="Res Sq">
        <title>Comparative Genomics Reveals Insights into the Divergent Evolution of Astigmatic Mites and Household Pest Adaptations.</title>
        <authorList>
            <person name="Xiong Q."/>
            <person name="Wan A.T.-Y."/>
            <person name="Liu X.-Y."/>
            <person name="Fung C.S.-H."/>
            <person name="Xiao X."/>
            <person name="Malainual N."/>
            <person name="Hou J."/>
            <person name="Wang L."/>
            <person name="Wang M."/>
            <person name="Yang K."/>
            <person name="Cui Y."/>
            <person name="Leung E."/>
            <person name="Nong W."/>
            <person name="Shin S.-K."/>
            <person name="Au S."/>
            <person name="Jeong K.Y."/>
            <person name="Chew F.T."/>
            <person name="Hui J."/>
            <person name="Leung T.F."/>
            <person name="Tungtrongchitr A."/>
            <person name="Zhong N."/>
            <person name="Liu Z."/>
            <person name="Tsui S."/>
        </authorList>
    </citation>
    <scope>NUCLEOTIDE SEQUENCE</scope>
    <source>
        <strain evidence="1">Derf</strain>
        <tissue evidence="1">Whole organism</tissue>
    </source>
</reference>
<sequence length="80" mass="9603">MEHLPFVYKYVLVDLLGLHPNHNHLFQNHNIHNLKLDILYPTIVYHQYRQLLSMIHRLLKILGILNLFQIQHLPVASIEF</sequence>
<name>A0A922I4Z0_DERFA</name>
<evidence type="ECO:0000313" key="1">
    <source>
        <dbReference type="EMBL" id="KAH9522607.1"/>
    </source>
</evidence>
<accession>A0A922I4Z0</accession>
<evidence type="ECO:0000313" key="2">
    <source>
        <dbReference type="Proteomes" id="UP000790347"/>
    </source>
</evidence>
<dbReference type="AlphaFoldDB" id="A0A922I4Z0"/>
<gene>
    <name evidence="1" type="ORF">DERF_006173</name>
</gene>
<dbReference type="Proteomes" id="UP000790347">
    <property type="component" value="Unassembled WGS sequence"/>
</dbReference>
<proteinExistence type="predicted"/>
<dbReference type="EMBL" id="ASGP02000002">
    <property type="protein sequence ID" value="KAH9522607.1"/>
    <property type="molecule type" value="Genomic_DNA"/>
</dbReference>